<evidence type="ECO:0000256" key="7">
    <source>
        <dbReference type="ARBA" id="ARBA00023288"/>
    </source>
</evidence>
<dbReference type="HOGENOM" id="CLU_074301_0_0_12"/>
<evidence type="ECO:0000256" key="4">
    <source>
        <dbReference type="ARBA" id="ARBA00023136"/>
    </source>
</evidence>
<evidence type="ECO:0000256" key="6">
    <source>
        <dbReference type="ARBA" id="ARBA00023237"/>
    </source>
</evidence>
<keyword evidence="4" id="KW-0472">Membrane</keyword>
<evidence type="ECO:0000313" key="9">
    <source>
        <dbReference type="EMBL" id="ACH94104.1"/>
    </source>
</evidence>
<evidence type="ECO:0000256" key="2">
    <source>
        <dbReference type="ARBA" id="ARBA00008380"/>
    </source>
</evidence>
<evidence type="ECO:0000256" key="5">
    <source>
        <dbReference type="ARBA" id="ARBA00023139"/>
    </source>
</evidence>
<proteinExistence type="inferred from homology"/>
<keyword evidence="7" id="KW-0449">Lipoprotein</keyword>
<comment type="function">
    <text evidence="8">An outer membrane protein that may participate in pathogenesis. Some human Lyme disease patients have antibodies against this protein. The Mlp proteins probably undergo intragenic recombination, generating new alleles.</text>
</comment>
<dbReference type="Pfam" id="PF03304">
    <property type="entry name" value="Mlp"/>
    <property type="match status" value="1"/>
</dbReference>
<sequence>MSKFINYLILYSTVFLYCCNKDYIPQKENFSNPTTTTHKNLPISTDKSTPIILTKEEQDRFKVLIDGLNKISELYKDRIDNNKYKNFFNWISKDTKRQKELANAFAHVYQFLRKKSIKSEILDFPQAIVNVINNAYENEFIENSHENEFYDARTSQDIEQFFRGVLEEMMQNNNNTNEKLFNFLKKELGDLTNHVAGLMGEEVYEGRLDQNQQKTLKIFSTILTEEIYRDNHIRGAKMRGKFLQLSDISIQTTLNHIDKELSKCSGNYRGRQSLKASMKEYFDKINTIDDEPQLNDEIISDFTKVVISDCGTGG</sequence>
<comment type="similarity">
    <text evidence="2">Belongs to the Multicopy lipoprotein (Mlp) family.</text>
</comment>
<evidence type="ECO:0000256" key="1">
    <source>
        <dbReference type="ARBA" id="ARBA00004459"/>
    </source>
</evidence>
<keyword evidence="10" id="KW-1185">Reference proteome</keyword>
<dbReference type="GO" id="GO:0009279">
    <property type="term" value="C:cell outer membrane"/>
    <property type="evidence" value="ECO:0007669"/>
    <property type="project" value="UniProtKB-SubCell"/>
</dbReference>
<dbReference type="AlphaFoldDB" id="B5RP18"/>
<name>B5RP18_BORDL</name>
<keyword evidence="3" id="KW-0732">Signal</keyword>
<organism evidence="9 10">
    <name type="scientific">Borrelia duttonii (strain Ly)</name>
    <dbReference type="NCBI Taxonomy" id="412419"/>
    <lineage>
        <taxon>Bacteria</taxon>
        <taxon>Pseudomonadati</taxon>
        <taxon>Spirochaetota</taxon>
        <taxon>Spirochaetia</taxon>
        <taxon>Spirochaetales</taxon>
        <taxon>Borreliaceae</taxon>
        <taxon>Borrelia</taxon>
    </lineage>
</organism>
<evidence type="ECO:0000313" key="10">
    <source>
        <dbReference type="Proteomes" id="UP000000611"/>
    </source>
</evidence>
<dbReference type="InterPro" id="IPR004983">
    <property type="entry name" value="Mlp"/>
</dbReference>
<dbReference type="KEGG" id="bdu:BDU_6017"/>
<reference evidence="9 10" key="1">
    <citation type="journal article" date="2008" name="PLoS Genet.">
        <title>The genome of Borrelia recurrentis, the agent of deadly louse-borne relapsing fever, is a degraded subset of tick-borne Borrelia duttonii.</title>
        <authorList>
            <person name="Lescot M."/>
            <person name="Audic S."/>
            <person name="Robert C."/>
            <person name="Nguyen T.T."/>
            <person name="Blanc G."/>
            <person name="Cutler S.J."/>
            <person name="Wincker P."/>
            <person name="Couloux A."/>
            <person name="Claverie J.-M."/>
            <person name="Raoult D."/>
            <person name="Drancourt M."/>
        </authorList>
    </citation>
    <scope>NUCLEOTIDE SEQUENCE [LARGE SCALE GENOMIC DNA]</scope>
    <source>
        <strain evidence="9 10">Ly</strain>
    </source>
</reference>
<gene>
    <name evidence="9" type="ordered locus">BDU_6017</name>
</gene>
<comment type="subcellular location">
    <subcellularLocation>
        <location evidence="1">Cell outer membrane</location>
        <topology evidence="1">Lipid-anchor</topology>
    </subcellularLocation>
</comment>
<evidence type="ECO:0000256" key="3">
    <source>
        <dbReference type="ARBA" id="ARBA00022729"/>
    </source>
</evidence>
<accession>B5RP18</accession>
<dbReference type="RefSeq" id="WP_012539503.1">
    <property type="nucleotide sequence ID" value="NC_011249.1"/>
</dbReference>
<keyword evidence="6" id="KW-0998">Cell outer membrane</keyword>
<dbReference type="OrthoDB" id="352284at2"/>
<geneLocation type="plasmid" evidence="9 10">
    <name>pl36</name>
</geneLocation>
<dbReference type="EMBL" id="CP000986">
    <property type="protein sequence ID" value="ACH94104.1"/>
    <property type="molecule type" value="Genomic_DNA"/>
</dbReference>
<evidence type="ECO:0000256" key="8">
    <source>
        <dbReference type="ARBA" id="ARBA00046007"/>
    </source>
</evidence>
<protein>
    <submittedName>
        <fullName evidence="9">Uncharacterized conserved protein</fullName>
    </submittedName>
</protein>
<dbReference type="Proteomes" id="UP000000611">
    <property type="component" value="Plasmid pl36"/>
</dbReference>
<keyword evidence="9" id="KW-0614">Plasmid</keyword>
<keyword evidence="5" id="KW-0564">Palmitate</keyword>